<name>A0A7S4I644_9STRA</name>
<accession>A0A7S4I644</accession>
<dbReference type="EMBL" id="HBKQ01011682">
    <property type="protein sequence ID" value="CAE2219810.1"/>
    <property type="molecule type" value="Transcribed_RNA"/>
</dbReference>
<organism evidence="2">
    <name type="scientific">Odontella aurita</name>
    <dbReference type="NCBI Taxonomy" id="265563"/>
    <lineage>
        <taxon>Eukaryota</taxon>
        <taxon>Sar</taxon>
        <taxon>Stramenopiles</taxon>
        <taxon>Ochrophyta</taxon>
        <taxon>Bacillariophyta</taxon>
        <taxon>Mediophyceae</taxon>
        <taxon>Biddulphiophycidae</taxon>
        <taxon>Eupodiscales</taxon>
        <taxon>Odontellaceae</taxon>
        <taxon>Odontella</taxon>
    </lineage>
</organism>
<protein>
    <submittedName>
        <fullName evidence="2">Uncharacterized protein</fullName>
    </submittedName>
</protein>
<feature type="compositionally biased region" description="Low complexity" evidence="1">
    <location>
        <begin position="34"/>
        <end position="52"/>
    </location>
</feature>
<feature type="region of interest" description="Disordered" evidence="1">
    <location>
        <begin position="34"/>
        <end position="115"/>
    </location>
</feature>
<evidence type="ECO:0000313" key="2">
    <source>
        <dbReference type="EMBL" id="CAE2219810.1"/>
    </source>
</evidence>
<sequence length="115" mass="12466">MGAAAAAAALRSARRGSKSTAAAVAWGAESTIRQRPQVQVQGRPRCSPRSRPGINDGNQVYGDHCRGGGDGGKRRCLEKEGRKEDNEEEEKEGGEDNMGRSFFRPLQRINGLGRR</sequence>
<feature type="compositionally biased region" description="Acidic residues" evidence="1">
    <location>
        <begin position="86"/>
        <end position="95"/>
    </location>
</feature>
<feature type="compositionally biased region" description="Basic and acidic residues" evidence="1">
    <location>
        <begin position="63"/>
        <end position="85"/>
    </location>
</feature>
<proteinExistence type="predicted"/>
<dbReference type="AlphaFoldDB" id="A0A7S4I644"/>
<evidence type="ECO:0000256" key="1">
    <source>
        <dbReference type="SAM" id="MobiDB-lite"/>
    </source>
</evidence>
<reference evidence="2" key="1">
    <citation type="submission" date="2021-01" db="EMBL/GenBank/DDBJ databases">
        <authorList>
            <person name="Corre E."/>
            <person name="Pelletier E."/>
            <person name="Niang G."/>
            <person name="Scheremetjew M."/>
            <person name="Finn R."/>
            <person name="Kale V."/>
            <person name="Holt S."/>
            <person name="Cochrane G."/>
            <person name="Meng A."/>
            <person name="Brown T."/>
            <person name="Cohen L."/>
        </authorList>
    </citation>
    <scope>NUCLEOTIDE SEQUENCE</scope>
    <source>
        <strain evidence="2">Isolate 1302-5</strain>
    </source>
</reference>
<gene>
    <name evidence="2" type="ORF">OAUR00152_LOCUS7893</name>
</gene>